<feature type="transmembrane region" description="Helical" evidence="1">
    <location>
        <begin position="69"/>
        <end position="91"/>
    </location>
</feature>
<dbReference type="AlphaFoldDB" id="A0A5D4RM50"/>
<feature type="transmembrane region" description="Helical" evidence="1">
    <location>
        <begin position="37"/>
        <end position="57"/>
    </location>
</feature>
<reference evidence="2 3" key="1">
    <citation type="submission" date="2019-08" db="EMBL/GenBank/DDBJ databases">
        <title>Bacillus genomes from the desert of Cuatro Cienegas, Coahuila.</title>
        <authorList>
            <person name="Olmedo-Alvarez G."/>
        </authorList>
    </citation>
    <scope>NUCLEOTIDE SEQUENCE [LARGE SCALE GENOMIC DNA]</scope>
    <source>
        <strain evidence="2 3">CH446_14T</strain>
    </source>
</reference>
<accession>A0A5D4RM50</accession>
<comment type="caution">
    <text evidence="2">The sequence shown here is derived from an EMBL/GenBank/DDBJ whole genome shotgun (WGS) entry which is preliminary data.</text>
</comment>
<keyword evidence="1" id="KW-0812">Transmembrane</keyword>
<organism evidence="2 3">
    <name type="scientific">Bacillus infantis</name>
    <dbReference type="NCBI Taxonomy" id="324767"/>
    <lineage>
        <taxon>Bacteria</taxon>
        <taxon>Bacillati</taxon>
        <taxon>Bacillota</taxon>
        <taxon>Bacilli</taxon>
        <taxon>Bacillales</taxon>
        <taxon>Bacillaceae</taxon>
        <taxon>Bacillus</taxon>
    </lineage>
</organism>
<sequence>MRRKLGASAGLFILGSQLYILFLWMADWERLTTVSGLMLWGAAIVLGLLVSLIYHQLREPEKYIMISKNILFSSTIMTILLAVMALVIELISSSMP</sequence>
<dbReference type="EMBL" id="VTER01000001">
    <property type="protein sequence ID" value="TYS52060.1"/>
    <property type="molecule type" value="Genomic_DNA"/>
</dbReference>
<name>A0A5D4RM50_9BACI</name>
<keyword evidence="1" id="KW-1133">Transmembrane helix</keyword>
<gene>
    <name evidence="2" type="ORF">FZD51_01020</name>
</gene>
<dbReference type="Proteomes" id="UP000322139">
    <property type="component" value="Unassembled WGS sequence"/>
</dbReference>
<evidence type="ECO:0000313" key="2">
    <source>
        <dbReference type="EMBL" id="TYS52060.1"/>
    </source>
</evidence>
<proteinExistence type="predicted"/>
<feature type="transmembrane region" description="Helical" evidence="1">
    <location>
        <begin position="7"/>
        <end position="25"/>
    </location>
</feature>
<dbReference type="RefSeq" id="WP_148973041.1">
    <property type="nucleotide sequence ID" value="NZ_VTER01000001.1"/>
</dbReference>
<protein>
    <submittedName>
        <fullName evidence="2">Uncharacterized protein</fullName>
    </submittedName>
</protein>
<evidence type="ECO:0000313" key="3">
    <source>
        <dbReference type="Proteomes" id="UP000322139"/>
    </source>
</evidence>
<evidence type="ECO:0000256" key="1">
    <source>
        <dbReference type="SAM" id="Phobius"/>
    </source>
</evidence>
<keyword evidence="1" id="KW-0472">Membrane</keyword>